<feature type="region of interest" description="Disordered" evidence="1">
    <location>
        <begin position="1907"/>
        <end position="2013"/>
    </location>
</feature>
<feature type="region of interest" description="Disordered" evidence="1">
    <location>
        <begin position="789"/>
        <end position="854"/>
    </location>
</feature>
<sequence length="2119" mass="211233">MEINSLGGPRFEEQDGWQTLVHAQQTCLPAPVWLSCNGIKGDLLGGHVAAVVHIFVVCYCPICVDRLGQVPGYRHASGEGYAATDNCRSHQPSPGGSASCSQSNSSCPCASRPPAFGPPAQPPLPGPLFNLEDWYVHCHRRQNPGWQAPPELRSKRKADKLVKRSVMVLRRAPAAAGAGEAGDEGEVVQKVPLGDWMVAFFRRYCDPDAGNLIKKKVQVLWWNDPWKDDHDTQYKPNSMLGYGHWYSGRITSISPKTGHLEVTFKDGEVHDVALGVNFVHFGKRHPTGEEHVRLPKHRGKAAGPSHASGGGGGSVSSTGRGGRGRRGGSGAGALGTRGSTGGGSDEGGLQTTGGGADGGSSRPPSVDVSLQRLTAETESPGKSPSNGAVPVATMVATGTGAAGQGVVAKWHNGPGGGIAGAGSIAGGSITTPGSLRRSATPPISLAPNGAEAPLPSGSAPAERSDSPAVGPRPSKRPRLSDGGAVPGNCTAAAPGPAAAGPRAQTPVAPAATVSGSRDRAKSRVSKEAAPRETATYPRMPPTTVSTGGWGGKTTAAGGAANRAPSTSSGQAAWRASEVPGSAAPAKPTNDAAAAAAAPPPPTTATSWGVNDMVDECANLVAASRMPVAAPPATATNAAPTAGAQAAGQACGGRAADTPDLTKGVASRREQLQQPEAPHPHQQQPEAPHPPQQQQLDRADEGHDPEPAEKMAAVEDSAARDARAPGHEPTALHLQRTDANGGDGTRSAEGSTAAAGARAARALGAPVLEARQPAASPLLAACEEMQQVPGDGGTHCTAGGISQSPAPPQPPSPQPVLPPEQAPVLPRGLPPGETCTGGPTAEVRDTPMQLGGQEPHQLQPLHTACSRVVYQEEPEQLAARGGPAGLAAAVVAPTAATAAVPVAVSAPRVVHPDRLHDGSTAAGVPAGGSGALGGSDGGAGSQSLPARPEARVAQEADGGGGGPGPHPSPRLLGTAAAGPAASRGATAPTPAAAVATVGAVAAGGVDVCGVGRGGGVSSGGPAPGAAAGGGQVAVGGAAGRDTIGPPAGGAASAGAGAARGDGSVAGRSGGDGFNSGTGQGIGCERRGGGGGDDRTGSGGGGGASGCMVRGGSGIHGAGAGDGLGSEPGSGGFPLVPLAVPPPPELSPLAAQEWYTWWYVASSVGYSLQAKEVLSLACKSEYRDMRKASVVLTMEECCRQLDCVPLHLRVLQVQYIQHAYVKLSKVPQEDAAKLANQLLMLLKLFLHEAVPETQRLEAEARMEAAHESIARMAAAAAAGGIGGCGSGRVGGVGARAGTPPLHQAAQQQQQAPVLQSTRGLSVEEFWHVVAACACHCMTVIMLAMAAERSEPGRSIPANIQRMLPPFAELLRWGASRVPADRDAAAAAVAIATAANGEVPPVPVPQFALPRHLSLLPRFDATLKSLAERSKARKAVAAAAVGGAQRRQVGGEGGLGASGGSTGVPVASARGPASLPLPQGGRPQQQYAAAAVGGLGRELPPCENAEPQQLGLKQGLQADGLQLRPAPAPAARWRIPSRQLYSILLRAGSRRQTPADSEPGSTSDSETEAEAGEAGAEVEAAVEGDTHTRTAASSGMSEPAAGAPDQAHPRCLEADGRQLLQQSQGQRDHQGRQLRDGGEHLSRAALTIAAPSSAAVSGVHLDSADVRSAIPRGAACPPGPQAVAEAQGQAQAVGPSAGAATAGMGAAVCPAGEPQQREDPTRLGSKPLAAGSSSGANDRSCAARPPDCWPPPGGGGGSSVPPLITAAALRRARRNLALGNWVDAACTAAAVAEKQHTPGLTGAGAPSVAAAEAGTATAQPCTAAALPSTLPAPTVASAALPTSACDRRSPAPAEVPVQAQLQALPGSDPYPDLDPALVTVAAFDAFRLVAHMRGLLSRHLLQQVHVRQGGAHGPSAASEVGHAAGKTAAGVAAGGRDGPHPGPPDSGAEAPAGAAAPSASRSGPVPAAASGTATAEALTCHTGHQAPTREHSQQQQQEGTGSKGAGEDGSQWGGGQQRRLERLLAVVGALPPARLRALYLVSCRLAHGPGAVGGWWAVELTVKALEELADAAEKAQAQQALGSCGGGGNADSRVAAPAAATGPAPASVAAAMDSALSQPIPG</sequence>
<feature type="compositionally biased region" description="Low complexity" evidence="1">
    <location>
        <begin position="972"/>
        <end position="985"/>
    </location>
</feature>
<proteinExistence type="predicted"/>
<feature type="region of interest" description="Disordered" evidence="1">
    <location>
        <begin position="1706"/>
        <end position="1757"/>
    </location>
</feature>
<feature type="compositionally biased region" description="Basic and acidic residues" evidence="1">
    <location>
        <begin position="1082"/>
        <end position="1094"/>
    </location>
</feature>
<feature type="compositionally biased region" description="Low complexity" evidence="1">
    <location>
        <begin position="1044"/>
        <end position="1065"/>
    </location>
</feature>
<feature type="region of interest" description="Disordered" evidence="1">
    <location>
        <begin position="429"/>
        <end position="609"/>
    </location>
</feature>
<evidence type="ECO:0000313" key="2">
    <source>
        <dbReference type="EMBL" id="GLC62060.1"/>
    </source>
</evidence>
<feature type="region of interest" description="Disordered" evidence="1">
    <location>
        <begin position="631"/>
        <end position="759"/>
    </location>
</feature>
<comment type="caution">
    <text evidence="2">The sequence shown here is derived from an EMBL/GenBank/DDBJ whole genome shotgun (WGS) entry which is preliminary data.</text>
</comment>
<feature type="compositionally biased region" description="Low complexity" evidence="1">
    <location>
        <begin position="671"/>
        <end position="695"/>
    </location>
</feature>
<feature type="compositionally biased region" description="Low complexity" evidence="1">
    <location>
        <begin position="1942"/>
        <end position="1976"/>
    </location>
</feature>
<feature type="region of interest" description="Disordered" evidence="1">
    <location>
        <begin position="1674"/>
        <end position="1694"/>
    </location>
</feature>
<feature type="compositionally biased region" description="Basic and acidic residues" evidence="1">
    <location>
        <begin position="516"/>
        <end position="530"/>
    </location>
</feature>
<feature type="compositionally biased region" description="Low complexity" evidence="1">
    <location>
        <begin position="1918"/>
        <end position="1928"/>
    </location>
</feature>
<feature type="region of interest" description="Disordered" evidence="1">
    <location>
        <begin position="286"/>
        <end position="367"/>
    </location>
</feature>
<keyword evidence="3" id="KW-1185">Reference proteome</keyword>
<dbReference type="EMBL" id="BRXU01000057">
    <property type="protein sequence ID" value="GLC62060.1"/>
    <property type="molecule type" value="Genomic_DNA"/>
</dbReference>
<feature type="region of interest" description="Disordered" evidence="1">
    <location>
        <begin position="912"/>
        <end position="985"/>
    </location>
</feature>
<feature type="compositionally biased region" description="Low complexity" evidence="1">
    <location>
        <begin position="582"/>
        <end position="596"/>
    </location>
</feature>
<feature type="compositionally biased region" description="Pro residues" evidence="1">
    <location>
        <begin position="804"/>
        <end position="820"/>
    </location>
</feature>
<feature type="compositionally biased region" description="Gly residues" evidence="1">
    <location>
        <begin position="1066"/>
        <end position="1080"/>
    </location>
</feature>
<feature type="compositionally biased region" description="Gly residues" evidence="1">
    <location>
        <begin position="924"/>
        <end position="939"/>
    </location>
</feature>
<feature type="compositionally biased region" description="Low complexity" evidence="1">
    <location>
        <begin position="491"/>
        <end position="503"/>
    </location>
</feature>
<evidence type="ECO:0000256" key="1">
    <source>
        <dbReference type="SAM" id="MobiDB-lite"/>
    </source>
</evidence>
<feature type="compositionally biased region" description="Low complexity" evidence="1">
    <location>
        <begin position="744"/>
        <end position="759"/>
    </location>
</feature>
<accession>A0A9W6C250</accession>
<feature type="compositionally biased region" description="Low complexity" evidence="1">
    <location>
        <begin position="1569"/>
        <end position="1580"/>
    </location>
</feature>
<evidence type="ECO:0000313" key="3">
    <source>
        <dbReference type="Proteomes" id="UP001165080"/>
    </source>
</evidence>
<feature type="compositionally biased region" description="Low complexity" evidence="1">
    <location>
        <begin position="1678"/>
        <end position="1694"/>
    </location>
</feature>
<gene>
    <name evidence="2" type="primary">PLESTMB000740</name>
    <name evidence="2" type="ORF">PLESTB_001836300</name>
</gene>
<feature type="compositionally biased region" description="Basic and acidic residues" evidence="1">
    <location>
        <begin position="696"/>
        <end position="725"/>
    </location>
</feature>
<reference evidence="2 3" key="1">
    <citation type="journal article" date="2023" name="Commun. Biol.">
        <title>Reorganization of the ancestral sex-determining regions during the evolution of trioecy in Pleodorina starrii.</title>
        <authorList>
            <person name="Takahashi K."/>
            <person name="Suzuki S."/>
            <person name="Kawai-Toyooka H."/>
            <person name="Yamamoto K."/>
            <person name="Hamaji T."/>
            <person name="Ootsuki R."/>
            <person name="Yamaguchi H."/>
            <person name="Kawachi M."/>
            <person name="Higashiyama T."/>
            <person name="Nozaki H."/>
        </authorList>
    </citation>
    <scope>NUCLEOTIDE SEQUENCE [LARGE SCALE GENOMIC DNA]</scope>
    <source>
        <strain evidence="2 3">NIES-4479</strain>
    </source>
</reference>
<dbReference type="OrthoDB" id="553141at2759"/>
<organism evidence="2 3">
    <name type="scientific">Pleodorina starrii</name>
    <dbReference type="NCBI Taxonomy" id="330485"/>
    <lineage>
        <taxon>Eukaryota</taxon>
        <taxon>Viridiplantae</taxon>
        <taxon>Chlorophyta</taxon>
        <taxon>core chlorophytes</taxon>
        <taxon>Chlorophyceae</taxon>
        <taxon>CS clade</taxon>
        <taxon>Chlamydomonadales</taxon>
        <taxon>Volvocaceae</taxon>
        <taxon>Pleodorina</taxon>
    </lineage>
</organism>
<feature type="compositionally biased region" description="Gly residues" evidence="1">
    <location>
        <begin position="327"/>
        <end position="358"/>
    </location>
</feature>
<feature type="compositionally biased region" description="Polar residues" evidence="1">
    <location>
        <begin position="1547"/>
        <end position="1561"/>
    </location>
</feature>
<feature type="compositionally biased region" description="Low complexity" evidence="1">
    <location>
        <begin position="631"/>
        <end position="655"/>
    </location>
</feature>
<feature type="region of interest" description="Disordered" evidence="1">
    <location>
        <begin position="2092"/>
        <end position="2119"/>
    </location>
</feature>
<dbReference type="Proteomes" id="UP001165080">
    <property type="component" value="Unassembled WGS sequence"/>
</dbReference>
<name>A0A9W6C250_9CHLO</name>
<feature type="region of interest" description="Disordered" evidence="1">
    <location>
        <begin position="1044"/>
        <end position="1103"/>
    </location>
</feature>
<protein>
    <submittedName>
        <fullName evidence="2">Uncharacterized protein</fullName>
    </submittedName>
</protein>
<feature type="region of interest" description="Disordered" evidence="1">
    <location>
        <begin position="1543"/>
        <end position="1605"/>
    </location>
</feature>